<keyword evidence="3" id="KW-1003">Cell membrane</keyword>
<evidence type="ECO:0000313" key="7">
    <source>
        <dbReference type="EMBL" id="MDQ0362602.1"/>
    </source>
</evidence>
<dbReference type="Proteomes" id="UP001230220">
    <property type="component" value="Unassembled WGS sequence"/>
</dbReference>
<keyword evidence="6" id="KW-0472">Membrane</keyword>
<dbReference type="Gene3D" id="3.40.50.12580">
    <property type="match status" value="1"/>
</dbReference>
<dbReference type="Pfam" id="PF04464">
    <property type="entry name" value="Glyphos_transf"/>
    <property type="match status" value="1"/>
</dbReference>
<proteinExistence type="inferred from homology"/>
<dbReference type="Gene3D" id="3.40.50.11820">
    <property type="match status" value="1"/>
</dbReference>
<organism evidence="7 8">
    <name type="scientific">Breznakia pachnodae</name>
    <dbReference type="NCBI Taxonomy" id="265178"/>
    <lineage>
        <taxon>Bacteria</taxon>
        <taxon>Bacillati</taxon>
        <taxon>Bacillota</taxon>
        <taxon>Erysipelotrichia</taxon>
        <taxon>Erysipelotrichales</taxon>
        <taxon>Erysipelotrichaceae</taxon>
        <taxon>Breznakia</taxon>
    </lineage>
</organism>
<keyword evidence="8" id="KW-1185">Reference proteome</keyword>
<dbReference type="InterPro" id="IPR007554">
    <property type="entry name" value="Glycerophosphate_synth"/>
</dbReference>
<name>A0ABU0E6T2_9FIRM</name>
<protein>
    <submittedName>
        <fullName evidence="7">CDP-ribitol ribitolphosphotransferase</fullName>
        <ecNumber evidence="7">2.7.8.14</ecNumber>
    </submittedName>
</protein>
<dbReference type="RefSeq" id="WP_307410358.1">
    <property type="nucleotide sequence ID" value="NZ_JAUSUR010000007.1"/>
</dbReference>
<dbReference type="InterPro" id="IPR043149">
    <property type="entry name" value="TagF_N"/>
</dbReference>
<dbReference type="SUPFAM" id="SSF53756">
    <property type="entry name" value="UDP-Glycosyltransferase/glycogen phosphorylase"/>
    <property type="match status" value="1"/>
</dbReference>
<sequence>MKLKKMIIYLILSFCRLFLVFMKQNPNKITFISLENDTLSGDFSLISNKLKQDGKYELQYVLVKFEKTLLGNIKYLFVCIKQFFAINTSKLVLLDYNNYVVSKFKRKNVKVLQLWHATGAIKKFGNVVNRDYTIENYDYVISNCDYFVEPFTQAFNVRPEQVKVTGIPKTDRLFKKRKIQQDKKTMYKQYPQIKGRKVVLYAPTFRGRLMDGLHDGYINLDKIQQSLGDEYILLYKMHPLLEDKIISNHKDVICCNGMSIKRLFSVTDILISDYSAIILDFSIFMKPMIFYVPDLEEYRKDVGLFVDYEKEMPGPICKSEDEVIKIIEDNRFDYKKIEAFKNKFFKYQDGKSLGRVIHLIDDIMGGE</sequence>
<keyword evidence="4 7" id="KW-0808">Transferase</keyword>
<dbReference type="InterPro" id="IPR051612">
    <property type="entry name" value="Teichoic_Acid_Biosynth"/>
</dbReference>
<evidence type="ECO:0000256" key="4">
    <source>
        <dbReference type="ARBA" id="ARBA00022679"/>
    </source>
</evidence>
<evidence type="ECO:0000256" key="6">
    <source>
        <dbReference type="ARBA" id="ARBA00023136"/>
    </source>
</evidence>
<evidence type="ECO:0000256" key="3">
    <source>
        <dbReference type="ARBA" id="ARBA00022475"/>
    </source>
</evidence>
<dbReference type="GO" id="GO:0047356">
    <property type="term" value="F:CDP-ribitol ribitolphosphotransferase activity"/>
    <property type="evidence" value="ECO:0007669"/>
    <property type="project" value="UniProtKB-EC"/>
</dbReference>
<accession>A0ABU0E6T2</accession>
<comment type="subcellular location">
    <subcellularLocation>
        <location evidence="1">Cell membrane</location>
        <topology evidence="1">Peripheral membrane protein</topology>
    </subcellularLocation>
</comment>
<reference evidence="7 8" key="1">
    <citation type="submission" date="2023-07" db="EMBL/GenBank/DDBJ databases">
        <title>Genomic Encyclopedia of Type Strains, Phase IV (KMG-IV): sequencing the most valuable type-strain genomes for metagenomic binning, comparative biology and taxonomic classification.</title>
        <authorList>
            <person name="Goeker M."/>
        </authorList>
    </citation>
    <scope>NUCLEOTIDE SEQUENCE [LARGE SCALE GENOMIC DNA]</scope>
    <source>
        <strain evidence="7 8">DSM 16784</strain>
    </source>
</reference>
<keyword evidence="5" id="KW-0777">Teichoic acid biosynthesis</keyword>
<evidence type="ECO:0000313" key="8">
    <source>
        <dbReference type="Proteomes" id="UP001230220"/>
    </source>
</evidence>
<dbReference type="PANTHER" id="PTHR37316:SF3">
    <property type="entry name" value="TEICHOIC ACID GLYCEROL-PHOSPHATE TRANSFERASE"/>
    <property type="match status" value="1"/>
</dbReference>
<dbReference type="EMBL" id="JAUSUR010000007">
    <property type="protein sequence ID" value="MDQ0362602.1"/>
    <property type="molecule type" value="Genomic_DNA"/>
</dbReference>
<evidence type="ECO:0000256" key="2">
    <source>
        <dbReference type="ARBA" id="ARBA00010488"/>
    </source>
</evidence>
<comment type="caution">
    <text evidence="7">The sequence shown here is derived from an EMBL/GenBank/DDBJ whole genome shotgun (WGS) entry which is preliminary data.</text>
</comment>
<comment type="similarity">
    <text evidence="2">Belongs to the CDP-glycerol glycerophosphotransferase family.</text>
</comment>
<evidence type="ECO:0000256" key="5">
    <source>
        <dbReference type="ARBA" id="ARBA00022944"/>
    </source>
</evidence>
<dbReference type="EC" id="2.7.8.14" evidence="7"/>
<evidence type="ECO:0000256" key="1">
    <source>
        <dbReference type="ARBA" id="ARBA00004202"/>
    </source>
</evidence>
<dbReference type="PANTHER" id="PTHR37316">
    <property type="entry name" value="TEICHOIC ACID GLYCEROL-PHOSPHATE PRIMASE"/>
    <property type="match status" value="1"/>
</dbReference>
<dbReference type="InterPro" id="IPR043148">
    <property type="entry name" value="TagF_C"/>
</dbReference>
<gene>
    <name evidence="7" type="ORF">J2S15_003356</name>
</gene>